<sequence>MKFKTISYENEEIANEYKEKKYYKLIILIIASHGEGQTHYDVFKKCWEEYMNRFPEVKCFFLYSDENIESDIFVNVNSITHKSKESLAPGILHKTNAGKYFCHKKFKYDFLLRTNLSSFIHIPNLLKYLETKTRVNIAISNLEIMGFISDDNMKAYDKIISDLRKSNPKAGIAPQTIENWKHFTKAIGKYYNNPNIEQVQIFHFLAGSFYILSRDLVTKYLYNIINDDNFINNDIIHIPDDVSISAILQKITHSFLVNNTNSQSKICNKLETEYSEDLIHIRNRTDMYYGNRLLDMQNMTNQIKKYYNPNFEA</sequence>
<dbReference type="Gene3D" id="3.90.550.50">
    <property type="match status" value="1"/>
</dbReference>
<accession>A0A6C0HB20</accession>
<proteinExistence type="predicted"/>
<protein>
    <submittedName>
        <fullName evidence="1">Uncharacterized protein</fullName>
    </submittedName>
</protein>
<dbReference type="EMBL" id="MN739921">
    <property type="protein sequence ID" value="QHT77812.1"/>
    <property type="molecule type" value="Genomic_DNA"/>
</dbReference>
<organism evidence="1">
    <name type="scientific">viral metagenome</name>
    <dbReference type="NCBI Taxonomy" id="1070528"/>
    <lineage>
        <taxon>unclassified sequences</taxon>
        <taxon>metagenomes</taxon>
        <taxon>organismal metagenomes</taxon>
    </lineage>
</organism>
<dbReference type="AlphaFoldDB" id="A0A6C0HB20"/>
<reference evidence="1" key="1">
    <citation type="journal article" date="2020" name="Nature">
        <title>Giant virus diversity and host interactions through global metagenomics.</title>
        <authorList>
            <person name="Schulz F."/>
            <person name="Roux S."/>
            <person name="Paez-Espino D."/>
            <person name="Jungbluth S."/>
            <person name="Walsh D.A."/>
            <person name="Denef V.J."/>
            <person name="McMahon K.D."/>
            <person name="Konstantinidis K.T."/>
            <person name="Eloe-Fadrosh E.A."/>
            <person name="Kyrpides N.C."/>
            <person name="Woyke T."/>
        </authorList>
    </citation>
    <scope>NUCLEOTIDE SEQUENCE</scope>
    <source>
        <strain evidence="1">GVMAG-M-3300023179-90</strain>
    </source>
</reference>
<evidence type="ECO:0000313" key="1">
    <source>
        <dbReference type="EMBL" id="QHT77812.1"/>
    </source>
</evidence>
<name>A0A6C0HB20_9ZZZZ</name>